<dbReference type="PANTHER" id="PTHR21040">
    <property type="entry name" value="BCDNA.GH04120"/>
    <property type="match status" value="1"/>
</dbReference>
<dbReference type="InterPro" id="IPR017853">
    <property type="entry name" value="GH"/>
</dbReference>
<protein>
    <submittedName>
        <fullName evidence="1">Hexosaminidase D-like</fullName>
    </submittedName>
</protein>
<evidence type="ECO:0000313" key="2">
    <source>
        <dbReference type="Proteomes" id="UP001152795"/>
    </source>
</evidence>
<organism evidence="1 2">
    <name type="scientific">Paramuricea clavata</name>
    <name type="common">Red gorgonian</name>
    <name type="synonym">Violescent sea-whip</name>
    <dbReference type="NCBI Taxonomy" id="317549"/>
    <lineage>
        <taxon>Eukaryota</taxon>
        <taxon>Metazoa</taxon>
        <taxon>Cnidaria</taxon>
        <taxon>Anthozoa</taxon>
        <taxon>Octocorallia</taxon>
        <taxon>Malacalcyonacea</taxon>
        <taxon>Plexauridae</taxon>
        <taxon>Paramuricea</taxon>
    </lineage>
</organism>
<dbReference type="OrthoDB" id="47475at2759"/>
<proteinExistence type="predicted"/>
<dbReference type="CDD" id="cd06565">
    <property type="entry name" value="GH20_GcnA-like"/>
    <property type="match status" value="1"/>
</dbReference>
<evidence type="ECO:0000313" key="1">
    <source>
        <dbReference type="EMBL" id="CAB3979271.1"/>
    </source>
</evidence>
<reference evidence="1" key="1">
    <citation type="submission" date="2020-04" db="EMBL/GenBank/DDBJ databases">
        <authorList>
            <person name="Alioto T."/>
            <person name="Alioto T."/>
            <person name="Gomez Garrido J."/>
        </authorList>
    </citation>
    <scope>NUCLEOTIDE SEQUENCE</scope>
    <source>
        <strain evidence="1">A484AB</strain>
    </source>
</reference>
<dbReference type="PANTHER" id="PTHR21040:SF8">
    <property type="entry name" value="BCDNA.GH04120"/>
    <property type="match status" value="1"/>
</dbReference>
<keyword evidence="2" id="KW-1185">Reference proteome</keyword>
<gene>
    <name evidence="1" type="ORF">PACLA_8A016425</name>
</gene>
<name>A0A6S7FZC3_PARCT</name>
<sequence>MNTEWTRKKLQKKDKEIIQLQAQHQIEITNIRKSMAIEPPQAAVKPTLPLAHIDKISTLRSFNGFKLVHLDLKGAAPKMAYLLKLLPVFKSWGATGLLVEYEDTFPYDGDLSVLKSHYAYSVQEITEFLNEVKNQDLLMVPLVQTFGHMEFVLKHPKYSHLRHVANMSTAIDPNTEGSLPLVNLIVGQIIKMHKAYIRYLHVGGDEVWSLKECAGCKPPSDVYLKHMLPIIDNVVAKQITPILWDDMMRNWKVDDLKKISSRGVEPMVWGYPRHLDHHFPEGMWDRYSQAFPTIWIASAFKGADTASTNFVPIEDRIENHKSWLKIYSKLSDQTVKVNGIALTGWSRYDHYATLCEVLPASLPSLALCLAVLKEGDLSDQTVRSVSEQLGFKSRIIFNFYDIPRDLQNRDEGKFLGHSVYGIVLVLRRAYNALESVEKRIPAWFNHRQTVTSKISIYQLTISLQRIESATKRLTELTKLVKKKFSIFYNDEMTNEWIWDKIRSKLTRAEEMKKYLKEIQNATHQTEQYALKPRIQGR</sequence>
<dbReference type="Gene3D" id="3.20.20.80">
    <property type="entry name" value="Glycosidases"/>
    <property type="match status" value="1"/>
</dbReference>
<dbReference type="EMBL" id="CACRXK020000182">
    <property type="protein sequence ID" value="CAB3979271.1"/>
    <property type="molecule type" value="Genomic_DNA"/>
</dbReference>
<dbReference type="GO" id="GO:0015929">
    <property type="term" value="F:hexosaminidase activity"/>
    <property type="evidence" value="ECO:0007669"/>
    <property type="project" value="InterPro"/>
</dbReference>
<dbReference type="InterPro" id="IPR038901">
    <property type="entry name" value="HEXDC-like"/>
</dbReference>
<dbReference type="SUPFAM" id="SSF51445">
    <property type="entry name" value="(Trans)glycosidases"/>
    <property type="match status" value="1"/>
</dbReference>
<accession>A0A6S7FZC3</accession>
<dbReference type="Proteomes" id="UP001152795">
    <property type="component" value="Unassembled WGS sequence"/>
</dbReference>
<comment type="caution">
    <text evidence="1">The sequence shown here is derived from an EMBL/GenBank/DDBJ whole genome shotgun (WGS) entry which is preliminary data.</text>
</comment>
<dbReference type="AlphaFoldDB" id="A0A6S7FZC3"/>